<feature type="transmembrane region" description="Helical" evidence="18">
    <location>
        <begin position="6"/>
        <end position="24"/>
    </location>
</feature>
<dbReference type="InterPro" id="IPR010934">
    <property type="entry name" value="NADH_DH_su5_C"/>
</dbReference>
<name>A0A8K1RNF5_9NEOP</name>
<feature type="transmembrane region" description="Helical" evidence="18">
    <location>
        <begin position="415"/>
        <end position="436"/>
    </location>
</feature>
<evidence type="ECO:0000256" key="13">
    <source>
        <dbReference type="ARBA" id="ARBA00023075"/>
    </source>
</evidence>
<dbReference type="EMBL" id="MN148452">
    <property type="protein sequence ID" value="UEP15864.1"/>
    <property type="molecule type" value="Genomic_DNA"/>
</dbReference>
<evidence type="ECO:0000313" key="21">
    <source>
        <dbReference type="EMBL" id="UEP15864.1"/>
    </source>
</evidence>
<evidence type="ECO:0000256" key="1">
    <source>
        <dbReference type="ARBA" id="ARBA00003257"/>
    </source>
</evidence>
<keyword evidence="14 21" id="KW-0496">Mitochondrion</keyword>
<dbReference type="InterPro" id="IPR001750">
    <property type="entry name" value="ND/Mrp_TM"/>
</dbReference>
<accession>A0A8K1RNF5</accession>
<dbReference type="AlphaFoldDB" id="A0A8K1RNF5"/>
<dbReference type="PRINTS" id="PR01434">
    <property type="entry name" value="NADHDHGNASE5"/>
</dbReference>
<dbReference type="GO" id="GO:0042773">
    <property type="term" value="P:ATP synthesis coupled electron transport"/>
    <property type="evidence" value="ECO:0007669"/>
    <property type="project" value="InterPro"/>
</dbReference>
<dbReference type="Pfam" id="PF00361">
    <property type="entry name" value="Proton_antipo_M"/>
    <property type="match status" value="1"/>
</dbReference>
<dbReference type="EC" id="7.1.1.2" evidence="3"/>
<feature type="transmembrane region" description="Helical" evidence="18">
    <location>
        <begin position="208"/>
        <end position="227"/>
    </location>
</feature>
<keyword evidence="12" id="KW-0520">NAD</keyword>
<evidence type="ECO:0000256" key="4">
    <source>
        <dbReference type="ARBA" id="ARBA00021096"/>
    </source>
</evidence>
<evidence type="ECO:0000256" key="5">
    <source>
        <dbReference type="ARBA" id="ARBA00022448"/>
    </source>
</evidence>
<dbReference type="GO" id="GO:0005743">
    <property type="term" value="C:mitochondrial inner membrane"/>
    <property type="evidence" value="ECO:0007669"/>
    <property type="project" value="UniProtKB-SubCell"/>
</dbReference>
<protein>
    <recommendedName>
        <fullName evidence="4">NADH-ubiquinone oxidoreductase chain 5</fullName>
        <ecNumber evidence="3">7.1.1.2</ecNumber>
    </recommendedName>
    <alternativeName>
        <fullName evidence="16">NADH dehydrogenase subunit 5</fullName>
    </alternativeName>
</protein>
<dbReference type="GO" id="GO:0003954">
    <property type="term" value="F:NADH dehydrogenase activity"/>
    <property type="evidence" value="ECO:0007669"/>
    <property type="project" value="TreeGrafter"/>
</dbReference>
<feature type="transmembrane region" description="Helical" evidence="18">
    <location>
        <begin position="540"/>
        <end position="559"/>
    </location>
</feature>
<evidence type="ECO:0000256" key="8">
    <source>
        <dbReference type="ARBA" id="ARBA00022792"/>
    </source>
</evidence>
<comment type="catalytic activity">
    <reaction evidence="17">
        <text>a ubiquinone + NADH + 5 H(+)(in) = a ubiquinol + NAD(+) + 4 H(+)(out)</text>
        <dbReference type="Rhea" id="RHEA:29091"/>
        <dbReference type="Rhea" id="RHEA-COMP:9565"/>
        <dbReference type="Rhea" id="RHEA-COMP:9566"/>
        <dbReference type="ChEBI" id="CHEBI:15378"/>
        <dbReference type="ChEBI" id="CHEBI:16389"/>
        <dbReference type="ChEBI" id="CHEBI:17976"/>
        <dbReference type="ChEBI" id="CHEBI:57540"/>
        <dbReference type="ChEBI" id="CHEBI:57945"/>
        <dbReference type="EC" id="7.1.1.2"/>
    </reaction>
</comment>
<feature type="transmembrane region" description="Helical" evidence="18">
    <location>
        <begin position="31"/>
        <end position="52"/>
    </location>
</feature>
<feature type="transmembrane region" description="Helical" evidence="18">
    <location>
        <begin position="88"/>
        <end position="114"/>
    </location>
</feature>
<feature type="transmembrane region" description="Helical" evidence="18">
    <location>
        <begin position="371"/>
        <end position="395"/>
    </location>
</feature>
<keyword evidence="15 18" id="KW-0472">Membrane</keyword>
<keyword evidence="8" id="KW-0999">Mitochondrion inner membrane</keyword>
<comment type="subcellular location">
    <subcellularLocation>
        <location evidence="2">Mitochondrion inner membrane</location>
        <topology evidence="2">Multi-pass membrane protein</topology>
    </subcellularLocation>
</comment>
<feature type="transmembrane region" description="Helical" evidence="18">
    <location>
        <begin position="297"/>
        <end position="315"/>
    </location>
</feature>
<feature type="transmembrane region" description="Helical" evidence="18">
    <location>
        <begin position="330"/>
        <end position="350"/>
    </location>
</feature>
<keyword evidence="7 18" id="KW-0812">Transmembrane</keyword>
<feature type="transmembrane region" description="Helical" evidence="18">
    <location>
        <begin position="239"/>
        <end position="258"/>
    </location>
</feature>
<evidence type="ECO:0000256" key="17">
    <source>
        <dbReference type="ARBA" id="ARBA00049551"/>
    </source>
</evidence>
<evidence type="ECO:0000256" key="9">
    <source>
        <dbReference type="ARBA" id="ARBA00022967"/>
    </source>
</evidence>
<evidence type="ECO:0000259" key="20">
    <source>
        <dbReference type="Pfam" id="PF06455"/>
    </source>
</evidence>
<gene>
    <name evidence="21" type="primary">ND5</name>
</gene>
<feature type="transmembrane region" description="Helical" evidence="18">
    <location>
        <begin position="510"/>
        <end position="528"/>
    </location>
</feature>
<evidence type="ECO:0000256" key="11">
    <source>
        <dbReference type="ARBA" id="ARBA00022989"/>
    </source>
</evidence>
<keyword evidence="11 18" id="KW-1133">Transmembrane helix</keyword>
<feature type="domain" description="NADH:quinone oxidoreductase/Mrp antiporter transmembrane" evidence="19">
    <location>
        <begin position="106"/>
        <end position="382"/>
    </location>
</feature>
<keyword evidence="13" id="KW-0830">Ubiquinone</keyword>
<evidence type="ECO:0000256" key="10">
    <source>
        <dbReference type="ARBA" id="ARBA00022982"/>
    </source>
</evidence>
<dbReference type="GO" id="GO:0015990">
    <property type="term" value="P:electron transport coupled proton transport"/>
    <property type="evidence" value="ECO:0007669"/>
    <property type="project" value="TreeGrafter"/>
</dbReference>
<geneLocation type="mitochondrion" evidence="21"/>
<evidence type="ECO:0000259" key="19">
    <source>
        <dbReference type="Pfam" id="PF00361"/>
    </source>
</evidence>
<evidence type="ECO:0000256" key="3">
    <source>
        <dbReference type="ARBA" id="ARBA00012944"/>
    </source>
</evidence>
<dbReference type="InterPro" id="IPR003945">
    <property type="entry name" value="NU5C-like"/>
</dbReference>
<evidence type="ECO:0000256" key="7">
    <source>
        <dbReference type="ARBA" id="ARBA00022692"/>
    </source>
</evidence>
<sequence>MFNIFFFAFPLFIVTSFFFFFFSFNMIFLNYSYFFSWNIYVSSFCVTFPIYLDWISCVFMSMVLLISGSIIFYSFFYMENEFYKTRFFFLMFLFVVSMIFLILCPNFFCMLLGWDGLGLISYCLVIYYQNYKSYSSGMITALTNRVGDVFILASITMFFSMGSWSYMNFVFSMNLEWFSFFFLVASLTKSAQIPFSAWLPAAMAAPTPVSSLVHSSTLVTAGVYIMIRFNFFISENLKFFLMLVSLLTMIMSGISGVFEYDLKKIIALSTLSQLGFMMSSISLGLSNLAFFHLVTHASFKALLFMCAGMFIHNFFDNQDIRFFGLMNKNFSFSLSMFNVANLSLCGFPFLSGFFSKDLILELFLLKKINMVFFFLVFLGTFLTVFYTFRLIYFLSLKNSYYFPLEVLNKWMGIEFSMLFLFFFSVFLGFFGSLFFFLPYNYIVLPLNLKMFVLFLCLFSFMLCHVFCLNSFNLNSSAILFLGQMWFLYFLKTDFFKKYFFIFSFKITKSLNGFVEFYFGFYVYNYLFYLSSTMNKYLNMFFSYFFFLFLFFLFSFALLML</sequence>
<feature type="transmembrane region" description="Helical" evidence="18">
    <location>
        <begin position="473"/>
        <end position="490"/>
    </location>
</feature>
<organism evidence="21">
    <name type="scientific">Thrips setosus</name>
    <dbReference type="NCBI Taxonomy" id="163897"/>
    <lineage>
        <taxon>Eukaryota</taxon>
        <taxon>Metazoa</taxon>
        <taxon>Ecdysozoa</taxon>
        <taxon>Arthropoda</taxon>
        <taxon>Hexapoda</taxon>
        <taxon>Insecta</taxon>
        <taxon>Pterygota</taxon>
        <taxon>Neoptera</taxon>
        <taxon>Paraneoptera</taxon>
        <taxon>Thysanoptera</taxon>
        <taxon>Terebrantia</taxon>
        <taxon>Thripoidea</taxon>
        <taxon>Thripidae</taxon>
        <taxon>Thrips</taxon>
    </lineage>
</organism>
<evidence type="ECO:0000256" key="6">
    <source>
        <dbReference type="ARBA" id="ARBA00022660"/>
    </source>
</evidence>
<evidence type="ECO:0000256" key="12">
    <source>
        <dbReference type="ARBA" id="ARBA00023027"/>
    </source>
</evidence>
<evidence type="ECO:0000256" key="18">
    <source>
        <dbReference type="SAM" id="Phobius"/>
    </source>
</evidence>
<evidence type="ECO:0000256" key="15">
    <source>
        <dbReference type="ARBA" id="ARBA00023136"/>
    </source>
</evidence>
<reference evidence="21" key="1">
    <citation type="submission" date="2019-07" db="EMBL/GenBank/DDBJ databases">
        <title>The complete mitochondrial genome of Thrips setosus.</title>
        <authorList>
            <person name="Park J."/>
            <person name="Park J."/>
            <person name="Xi H."/>
            <person name="Lee G.-S."/>
            <person name="Seo B.Y."/>
        </authorList>
    </citation>
    <scope>NUCLEOTIDE SEQUENCE</scope>
</reference>
<keyword evidence="10" id="KW-0249">Electron transport</keyword>
<proteinExistence type="predicted"/>
<feature type="domain" description="NADH dehydrogenase subunit 5 C-terminal" evidence="20">
    <location>
        <begin position="386"/>
        <end position="558"/>
    </location>
</feature>
<feature type="transmembrane region" description="Helical" evidence="18">
    <location>
        <begin position="58"/>
        <end position="76"/>
    </location>
</feature>
<feature type="transmembrane region" description="Helical" evidence="18">
    <location>
        <begin position="448"/>
        <end position="467"/>
    </location>
</feature>
<evidence type="ECO:0000256" key="16">
    <source>
        <dbReference type="ARBA" id="ARBA00031027"/>
    </source>
</evidence>
<dbReference type="Pfam" id="PF06455">
    <property type="entry name" value="NADH5_C"/>
    <property type="match status" value="1"/>
</dbReference>
<keyword evidence="9" id="KW-1278">Translocase</keyword>
<evidence type="ECO:0000256" key="14">
    <source>
        <dbReference type="ARBA" id="ARBA00023128"/>
    </source>
</evidence>
<keyword evidence="5" id="KW-0813">Transport</keyword>
<dbReference type="GO" id="GO:0008137">
    <property type="term" value="F:NADH dehydrogenase (ubiquinone) activity"/>
    <property type="evidence" value="ECO:0007669"/>
    <property type="project" value="UniProtKB-EC"/>
</dbReference>
<dbReference type="PANTHER" id="PTHR42829:SF2">
    <property type="entry name" value="NADH-UBIQUINONE OXIDOREDUCTASE CHAIN 5"/>
    <property type="match status" value="1"/>
</dbReference>
<keyword evidence="6" id="KW-0679">Respiratory chain</keyword>
<comment type="function">
    <text evidence="1">Core subunit of the mitochondrial membrane respiratory chain NADH dehydrogenase (Complex I) that is believed to belong to the minimal assembly required for catalysis. Complex I functions in the transfer of electrons from NADH to the respiratory chain. The immediate electron acceptor for the enzyme is believed to be ubiquinone.</text>
</comment>
<dbReference type="PANTHER" id="PTHR42829">
    <property type="entry name" value="NADH-UBIQUINONE OXIDOREDUCTASE CHAIN 5"/>
    <property type="match status" value="1"/>
</dbReference>
<evidence type="ECO:0000256" key="2">
    <source>
        <dbReference type="ARBA" id="ARBA00004448"/>
    </source>
</evidence>